<dbReference type="Pfam" id="PF04493">
    <property type="entry name" value="Endonuclease_5"/>
    <property type="match status" value="1"/>
</dbReference>
<dbReference type="Proteomes" id="UP000192257">
    <property type="component" value="Unassembled WGS sequence"/>
</dbReference>
<dbReference type="AlphaFoldDB" id="A0A1X0P8I3"/>
<dbReference type="PANTHER" id="PTHR28511">
    <property type="entry name" value="ENDONUCLEASE V"/>
    <property type="match status" value="1"/>
</dbReference>
<keyword evidence="4 6" id="KW-0255">Endonuclease</keyword>
<dbReference type="PANTHER" id="PTHR28511:SF1">
    <property type="entry name" value="ENDONUCLEASE V"/>
    <property type="match status" value="1"/>
</dbReference>
<dbReference type="RefSeq" id="XP_028886999.1">
    <property type="nucleotide sequence ID" value="XM_029021577.1"/>
</dbReference>
<reference evidence="6 7" key="1">
    <citation type="submission" date="2017-03" db="EMBL/GenBank/DDBJ databases">
        <title>An alternative strategy for trypanosome survival in the mammalian bloodstream revealed through genome and transcriptome analysis of the ubiquitous bovine parasite Trypanosoma (Megatrypanum) theileri.</title>
        <authorList>
            <person name="Kelly S."/>
            <person name="Ivens A."/>
            <person name="Mott A."/>
            <person name="O'Neill E."/>
            <person name="Emms D."/>
            <person name="Macleod O."/>
            <person name="Voorheis P."/>
            <person name="Matthews J."/>
            <person name="Matthews K."/>
            <person name="Carrington M."/>
        </authorList>
    </citation>
    <scope>NUCLEOTIDE SEQUENCE [LARGE SCALE GENOMIC DNA]</scope>
    <source>
        <strain evidence="6">Edinburgh</strain>
    </source>
</reference>
<dbReference type="STRING" id="67003.A0A1X0P8I3"/>
<comment type="caution">
    <text evidence="6">The sequence shown here is derived from an EMBL/GenBank/DDBJ whole genome shotgun (WGS) entry which is preliminary data.</text>
</comment>
<keyword evidence="2" id="KW-0963">Cytoplasm</keyword>
<sequence length="320" mass="35554">MCNAVCDTKKRGAWTVIQQELAERVCVPRTEGTVELYSNEEEDDDEKKYNSFVTFMFPHNLLKEYSSTVLGPQLYRGFSRCSSLSPCFSILPVLRYVGGVDVSFVKGSSLAVASLVILEYPSMQRLRVFLHHCEVTEPYIPGFLAFREVGPIIELIGNARGTLMKEGCFPQLLLVDGCGVHHPFRCGLASHLGVKLDIPTIGCAKNFMSVDGITRERMNELFTTAENKENHSEISPVVKPIIGQSGLLWGYAITPNSHVKKPIFVSPGHRIGYAEATALVLSMCKHRVPEPIRAADSTSRECIRLMTVQSNSLESENVRN</sequence>
<dbReference type="Gene3D" id="3.30.2170.10">
    <property type="entry name" value="archaeoglobus fulgidus dsm 4304 superfamily"/>
    <property type="match status" value="1"/>
</dbReference>
<evidence type="ECO:0000256" key="1">
    <source>
        <dbReference type="ARBA" id="ARBA00004496"/>
    </source>
</evidence>
<evidence type="ECO:0000256" key="3">
    <source>
        <dbReference type="ARBA" id="ARBA00022722"/>
    </source>
</evidence>
<gene>
    <name evidence="6" type="ORF">TM35_000022590</name>
</gene>
<dbReference type="GO" id="GO:0006281">
    <property type="term" value="P:DNA repair"/>
    <property type="evidence" value="ECO:0007669"/>
    <property type="project" value="InterPro"/>
</dbReference>
<dbReference type="GO" id="GO:0005737">
    <property type="term" value="C:cytoplasm"/>
    <property type="evidence" value="ECO:0007669"/>
    <property type="project" value="UniProtKB-SubCell"/>
</dbReference>
<evidence type="ECO:0000313" key="7">
    <source>
        <dbReference type="Proteomes" id="UP000192257"/>
    </source>
</evidence>
<dbReference type="GO" id="GO:0016891">
    <property type="term" value="F:RNA endonuclease activity producing 5'-phosphomonoesters, hydrolytic mechanism"/>
    <property type="evidence" value="ECO:0007669"/>
    <property type="project" value="TreeGrafter"/>
</dbReference>
<protein>
    <submittedName>
        <fullName evidence="6">Putative endonuclease V</fullName>
    </submittedName>
</protein>
<dbReference type="EMBL" id="NBCO01000002">
    <property type="protein sequence ID" value="ORC92933.1"/>
    <property type="molecule type" value="Genomic_DNA"/>
</dbReference>
<dbReference type="OrthoDB" id="20018at2759"/>
<dbReference type="GO" id="GO:0003727">
    <property type="term" value="F:single-stranded RNA binding"/>
    <property type="evidence" value="ECO:0007669"/>
    <property type="project" value="TreeGrafter"/>
</dbReference>
<comment type="subcellular location">
    <subcellularLocation>
        <location evidence="1">Cytoplasm</location>
    </subcellularLocation>
</comment>
<evidence type="ECO:0000256" key="5">
    <source>
        <dbReference type="ARBA" id="ARBA00022801"/>
    </source>
</evidence>
<dbReference type="InterPro" id="IPR007581">
    <property type="entry name" value="Endonuclease-V"/>
</dbReference>
<name>A0A1X0P8I3_9TRYP</name>
<accession>A0A1X0P8I3</accession>
<keyword evidence="3" id="KW-0540">Nuclease</keyword>
<keyword evidence="7" id="KW-1185">Reference proteome</keyword>
<keyword evidence="5" id="KW-0378">Hydrolase</keyword>
<dbReference type="GO" id="GO:0005730">
    <property type="term" value="C:nucleolus"/>
    <property type="evidence" value="ECO:0007669"/>
    <property type="project" value="TreeGrafter"/>
</dbReference>
<dbReference type="VEuPathDB" id="TriTrypDB:TM35_000022590"/>
<evidence type="ECO:0000256" key="2">
    <source>
        <dbReference type="ARBA" id="ARBA00022490"/>
    </source>
</evidence>
<evidence type="ECO:0000313" key="6">
    <source>
        <dbReference type="EMBL" id="ORC92933.1"/>
    </source>
</evidence>
<dbReference type="CDD" id="cd06559">
    <property type="entry name" value="Endonuclease_V"/>
    <property type="match status" value="1"/>
</dbReference>
<evidence type="ECO:0000256" key="4">
    <source>
        <dbReference type="ARBA" id="ARBA00022759"/>
    </source>
</evidence>
<organism evidence="6 7">
    <name type="scientific">Trypanosoma theileri</name>
    <dbReference type="NCBI Taxonomy" id="67003"/>
    <lineage>
        <taxon>Eukaryota</taxon>
        <taxon>Discoba</taxon>
        <taxon>Euglenozoa</taxon>
        <taxon>Kinetoplastea</taxon>
        <taxon>Metakinetoplastina</taxon>
        <taxon>Trypanosomatida</taxon>
        <taxon>Trypanosomatidae</taxon>
        <taxon>Trypanosoma</taxon>
    </lineage>
</organism>
<proteinExistence type="predicted"/>
<dbReference type="GeneID" id="39981357"/>